<comment type="caution">
    <text evidence="1">The sequence shown here is derived from an EMBL/GenBank/DDBJ whole genome shotgun (WGS) entry which is preliminary data.</text>
</comment>
<dbReference type="AlphaFoldDB" id="A0A1F5PET1"/>
<reference evidence="1 2" key="1">
    <citation type="journal article" date="2016" name="Nat. Commun.">
        <title>Thousands of microbial genomes shed light on interconnected biogeochemical processes in an aquifer system.</title>
        <authorList>
            <person name="Anantharaman K."/>
            <person name="Brown C.T."/>
            <person name="Hug L.A."/>
            <person name="Sharon I."/>
            <person name="Castelle C.J."/>
            <person name="Probst A.J."/>
            <person name="Thomas B.C."/>
            <person name="Singh A."/>
            <person name="Wilkins M.J."/>
            <person name="Karaoz U."/>
            <person name="Brodie E.L."/>
            <person name="Williams K.H."/>
            <person name="Hubbard S.S."/>
            <person name="Banfield J.F."/>
        </authorList>
    </citation>
    <scope>NUCLEOTIDE SEQUENCE [LARGE SCALE GENOMIC DNA]</scope>
</reference>
<accession>A0A1F5PET1</accession>
<organism evidence="1 2">
    <name type="scientific">Candidatus Doudnabacteria bacterium RIFCSPHIGHO2_01_FULL_50_11</name>
    <dbReference type="NCBI Taxonomy" id="1817828"/>
    <lineage>
        <taxon>Bacteria</taxon>
        <taxon>Candidatus Doudnaibacteriota</taxon>
    </lineage>
</organism>
<dbReference type="STRING" id="1817828.A2722_01030"/>
<sequence length="154" mass="17351">MRLLKRSLEISLFLLSFTITYPATSARAGEIPLITFETIGTGGKLEPRLMQQLKHVMEARISALQDFAKHPIGSGWVVQVTITGYTTDDNHSLYLRWMRIALKPPGAEKRTALSDSIWLKDAQTAQRGVVAAEKIWEKILELEREEIKTASSKQ</sequence>
<protein>
    <submittedName>
        <fullName evidence="1">Uncharacterized protein</fullName>
    </submittedName>
</protein>
<dbReference type="EMBL" id="MFEO01000033">
    <property type="protein sequence ID" value="OGE88466.1"/>
    <property type="molecule type" value="Genomic_DNA"/>
</dbReference>
<evidence type="ECO:0000313" key="1">
    <source>
        <dbReference type="EMBL" id="OGE88466.1"/>
    </source>
</evidence>
<proteinExistence type="predicted"/>
<gene>
    <name evidence="1" type="ORF">A2722_01030</name>
</gene>
<name>A0A1F5PET1_9BACT</name>
<dbReference type="Proteomes" id="UP000178377">
    <property type="component" value="Unassembled WGS sequence"/>
</dbReference>
<evidence type="ECO:0000313" key="2">
    <source>
        <dbReference type="Proteomes" id="UP000178377"/>
    </source>
</evidence>